<dbReference type="EMBL" id="CAJNRD030001117">
    <property type="protein sequence ID" value="CAG5079641.1"/>
    <property type="molecule type" value="Genomic_DNA"/>
</dbReference>
<organism evidence="2 3">
    <name type="scientific">Cotesia congregata</name>
    <name type="common">Parasitoid wasp</name>
    <name type="synonym">Apanteles congregatus</name>
    <dbReference type="NCBI Taxonomy" id="51543"/>
    <lineage>
        <taxon>Eukaryota</taxon>
        <taxon>Metazoa</taxon>
        <taxon>Ecdysozoa</taxon>
        <taxon>Arthropoda</taxon>
        <taxon>Hexapoda</taxon>
        <taxon>Insecta</taxon>
        <taxon>Pterygota</taxon>
        <taxon>Neoptera</taxon>
        <taxon>Endopterygota</taxon>
        <taxon>Hymenoptera</taxon>
        <taxon>Apocrita</taxon>
        <taxon>Ichneumonoidea</taxon>
        <taxon>Braconidae</taxon>
        <taxon>Microgastrinae</taxon>
        <taxon>Cotesia</taxon>
    </lineage>
</organism>
<feature type="compositionally biased region" description="Basic and acidic residues" evidence="1">
    <location>
        <begin position="147"/>
        <end position="160"/>
    </location>
</feature>
<name>A0A8J2MH23_COTCN</name>
<keyword evidence="3" id="KW-1185">Reference proteome</keyword>
<protein>
    <submittedName>
        <fullName evidence="2">Uncharacterized protein</fullName>
    </submittedName>
</protein>
<gene>
    <name evidence="2" type="ORF">HICCMSTLAB_LOCUS3062</name>
</gene>
<accession>A0A8J2MH23</accession>
<dbReference type="AlphaFoldDB" id="A0A8J2MH23"/>
<feature type="region of interest" description="Disordered" evidence="1">
    <location>
        <begin position="142"/>
        <end position="171"/>
    </location>
</feature>
<evidence type="ECO:0000256" key="1">
    <source>
        <dbReference type="SAM" id="MobiDB-lite"/>
    </source>
</evidence>
<proteinExistence type="predicted"/>
<dbReference type="Proteomes" id="UP000786811">
    <property type="component" value="Unassembled WGS sequence"/>
</dbReference>
<reference evidence="2" key="1">
    <citation type="submission" date="2021-04" db="EMBL/GenBank/DDBJ databases">
        <authorList>
            <person name="Chebbi M.A.C M."/>
        </authorList>
    </citation>
    <scope>NUCLEOTIDE SEQUENCE</scope>
</reference>
<evidence type="ECO:0000313" key="3">
    <source>
        <dbReference type="Proteomes" id="UP000786811"/>
    </source>
</evidence>
<sequence length="473" mass="54117">MIGCFFKIICSIFSNIINGEFLRLDGFQPVTVKVRKQLFEIISKVTSNCFFIVAKIIKGYTSLSDLDIMKVAMGGFNARECCFHGVMHPYFKIRHVHCWLESSATLFHKFENFRIAFLALMAHDCSENRYCLKINREIKKKKHQKQRRETQATQRIREGQQQKNASSTGLREIGRSANHLEKGTRTLEDIFGNGVRDSEPEEELSRKTAVIMETEEGRLKRIISLMRHIPVFSGEGDVEPFIDAIEYCTPKLKAEDEGTFIFELVSRLSGVAVGSRRTVMKTAETIKGVIEKLRQNSGHTEDFSAILNRLTKILQEENESTAKFGARLERMRSQAANKIDRCRSREDIVRRREREHARIRLASYGEELQVEESIKKPNKETIGEEPLVFTVTNDAANIDQGGPKCYRCGEFKTKDDSRYSEDHTTLEDSCIEKIAAITLVIAAIEDHMVIITTSIMIKSVEDIKLYIRVSNEI</sequence>
<evidence type="ECO:0000313" key="2">
    <source>
        <dbReference type="EMBL" id="CAG5079641.1"/>
    </source>
</evidence>
<comment type="caution">
    <text evidence="2">The sequence shown here is derived from an EMBL/GenBank/DDBJ whole genome shotgun (WGS) entry which is preliminary data.</text>
</comment>